<organism evidence="1 2">
    <name type="scientific">Hemibagrus guttatus</name>
    <dbReference type="NCBI Taxonomy" id="175788"/>
    <lineage>
        <taxon>Eukaryota</taxon>
        <taxon>Metazoa</taxon>
        <taxon>Chordata</taxon>
        <taxon>Craniata</taxon>
        <taxon>Vertebrata</taxon>
        <taxon>Euteleostomi</taxon>
        <taxon>Actinopterygii</taxon>
        <taxon>Neopterygii</taxon>
        <taxon>Teleostei</taxon>
        <taxon>Ostariophysi</taxon>
        <taxon>Siluriformes</taxon>
        <taxon>Bagridae</taxon>
        <taxon>Hemibagrus</taxon>
    </lineage>
</organism>
<keyword evidence="2" id="KW-1185">Reference proteome</keyword>
<comment type="caution">
    <text evidence="1">The sequence shown here is derived from an EMBL/GenBank/DDBJ whole genome shotgun (WGS) entry which is preliminary data.</text>
</comment>
<proteinExistence type="predicted"/>
<evidence type="ECO:0000313" key="2">
    <source>
        <dbReference type="Proteomes" id="UP001274896"/>
    </source>
</evidence>
<dbReference type="Proteomes" id="UP001274896">
    <property type="component" value="Unassembled WGS sequence"/>
</dbReference>
<evidence type="ECO:0000313" key="1">
    <source>
        <dbReference type="EMBL" id="KAK3528509.1"/>
    </source>
</evidence>
<name>A0AAE0QPR6_9TELE</name>
<gene>
    <name evidence="1" type="ORF">QTP70_000903</name>
</gene>
<protein>
    <submittedName>
        <fullName evidence="1">Uncharacterized protein</fullName>
    </submittedName>
</protein>
<accession>A0AAE0QPR6</accession>
<dbReference type="EMBL" id="JAUCMX010000012">
    <property type="protein sequence ID" value="KAK3528509.1"/>
    <property type="molecule type" value="Genomic_DNA"/>
</dbReference>
<dbReference type="AlphaFoldDB" id="A0AAE0QPR6"/>
<reference evidence="1" key="1">
    <citation type="submission" date="2023-06" db="EMBL/GenBank/DDBJ databases">
        <title>Male Hemibagrus guttatus genome.</title>
        <authorList>
            <person name="Bian C."/>
        </authorList>
    </citation>
    <scope>NUCLEOTIDE SEQUENCE</scope>
    <source>
        <strain evidence="1">Male_cb2023</strain>
        <tissue evidence="1">Muscle</tissue>
    </source>
</reference>
<sequence>MQSLSFIHALKQVACAIGRSMAALVATERHLWLNLTGIKDKDKSFLLDASISPQGLFGDKILLWAETRLLSLRAIFVPEHINREADFLSRQVLRPGEWRLHPQVVESVWQIYSRAEVDLFASEEANTVRCGTPSLIQPIWAWML</sequence>